<comment type="similarity">
    <text evidence="2">Belongs to the binding-protein-dependent transport system permease family. CysTW subfamily.</text>
</comment>
<dbReference type="InterPro" id="IPR035906">
    <property type="entry name" value="MetI-like_sf"/>
</dbReference>
<comment type="subcellular location">
    <subcellularLocation>
        <location evidence="1">Cell membrane</location>
        <topology evidence="1">Multi-pass membrane protein</topology>
    </subcellularLocation>
</comment>
<dbReference type="AlphaFoldDB" id="A0AAF1K9J4"/>
<accession>A0AAF1K9J4</accession>
<keyword evidence="10" id="KW-0614">Plasmid</keyword>
<evidence type="ECO:0000256" key="1">
    <source>
        <dbReference type="ARBA" id="ARBA00004651"/>
    </source>
</evidence>
<dbReference type="SUPFAM" id="SSF161098">
    <property type="entry name" value="MetI-like"/>
    <property type="match status" value="1"/>
</dbReference>
<evidence type="ECO:0000256" key="7">
    <source>
        <dbReference type="ARBA" id="ARBA00023136"/>
    </source>
</evidence>
<evidence type="ECO:0000256" key="4">
    <source>
        <dbReference type="ARBA" id="ARBA00022475"/>
    </source>
</evidence>
<dbReference type="CDD" id="cd06261">
    <property type="entry name" value="TM_PBP2"/>
    <property type="match status" value="1"/>
</dbReference>
<keyword evidence="4" id="KW-1003">Cell membrane</keyword>
<dbReference type="PANTHER" id="PTHR42929">
    <property type="entry name" value="INNER MEMBRANE ABC TRANSPORTER PERMEASE PROTEIN YDCU-RELATED-RELATED"/>
    <property type="match status" value="1"/>
</dbReference>
<dbReference type="GO" id="GO:0055085">
    <property type="term" value="P:transmembrane transport"/>
    <property type="evidence" value="ECO:0007669"/>
    <property type="project" value="InterPro"/>
</dbReference>
<feature type="transmembrane region" description="Helical" evidence="8">
    <location>
        <begin position="121"/>
        <end position="148"/>
    </location>
</feature>
<dbReference type="Gene3D" id="1.10.3720.10">
    <property type="entry name" value="MetI-like"/>
    <property type="match status" value="1"/>
</dbReference>
<feature type="transmembrane region" description="Helical" evidence="8">
    <location>
        <begin position="168"/>
        <end position="188"/>
    </location>
</feature>
<gene>
    <name evidence="10" type="ORF">PR017_24090</name>
</gene>
<feature type="transmembrane region" description="Helical" evidence="8">
    <location>
        <begin position="275"/>
        <end position="296"/>
    </location>
</feature>
<dbReference type="GO" id="GO:0005886">
    <property type="term" value="C:plasma membrane"/>
    <property type="evidence" value="ECO:0007669"/>
    <property type="project" value="UniProtKB-SubCell"/>
</dbReference>
<dbReference type="RefSeq" id="WP_161959297.1">
    <property type="nucleotide sequence ID" value="NZ_CP117258.1"/>
</dbReference>
<keyword evidence="6 8" id="KW-1133">Transmembrane helix</keyword>
<feature type="transmembrane region" description="Helical" evidence="8">
    <location>
        <begin position="224"/>
        <end position="246"/>
    </location>
</feature>
<name>A0AAF1K9J4_9HYPH</name>
<keyword evidence="3" id="KW-0813">Transport</keyword>
<feature type="transmembrane region" description="Helical" evidence="8">
    <location>
        <begin position="28"/>
        <end position="54"/>
    </location>
</feature>
<evidence type="ECO:0000313" key="10">
    <source>
        <dbReference type="EMBL" id="WFR98782.1"/>
    </source>
</evidence>
<dbReference type="EMBL" id="CP117258">
    <property type="protein sequence ID" value="WFR98782.1"/>
    <property type="molecule type" value="Genomic_DNA"/>
</dbReference>
<keyword evidence="5 8" id="KW-0812">Transmembrane</keyword>
<evidence type="ECO:0000256" key="3">
    <source>
        <dbReference type="ARBA" id="ARBA00022448"/>
    </source>
</evidence>
<sequence>MTDIGRSVSTAASRGPTRASRWHIVKRWFVDWSLALPIIIVATFMLFVPCVVMLRQSFADATGGGFTLANWISVFSAKTMRAAMINSLMLGFTVATIALLVGAPLAWIVSRMTRLNRAIHLGILNVATNFSGIGLGFAFVAALGTYGMVTLSLQALGLPVQPPAPNTFWGLVIAYEYSNVPLFVLLCLPAMSLLRDEWWEAAQACSASRLQFWSRIGWPVLRPFLLACWLLIFTWSVGMYGVPVALLGTSPTAFRLVTVEMSQSMLGSLFGSQRMPVLAVILMLLAAFSLTLYRIIVRRGTRWLS</sequence>
<evidence type="ECO:0000256" key="8">
    <source>
        <dbReference type="SAM" id="Phobius"/>
    </source>
</evidence>
<dbReference type="Proteomes" id="UP000249499">
    <property type="component" value="Plasmid unnamed1"/>
</dbReference>
<reference evidence="11" key="2">
    <citation type="journal article" date="2023" name="MicrobiologyOpen">
        <title>Genomics of the tumorigenes clade of the family Rhizobiaceae and description of Rhizobium rhododendri sp. nov.</title>
        <authorList>
            <person name="Kuzmanovic N."/>
            <person name="diCenzo G.C."/>
            <person name="Bunk B."/>
            <person name="Sproeer C."/>
            <person name="Fruehling A."/>
            <person name="Neumann-Schaal M."/>
            <person name="Overmann J."/>
            <person name="Smalla K."/>
        </authorList>
    </citation>
    <scope>NUCLEOTIDE SEQUENCE [LARGE SCALE GENOMIC DNA]</scope>
    <source>
        <strain evidence="11">1078</strain>
        <plasmid evidence="11">unnamed1</plasmid>
    </source>
</reference>
<proteinExistence type="inferred from homology"/>
<dbReference type="InterPro" id="IPR000515">
    <property type="entry name" value="MetI-like"/>
</dbReference>
<feature type="domain" description="ABC transmembrane type-1" evidence="9">
    <location>
        <begin position="84"/>
        <end position="296"/>
    </location>
</feature>
<protein>
    <recommendedName>
        <fullName evidence="9">ABC transmembrane type-1 domain-containing protein</fullName>
    </recommendedName>
</protein>
<feature type="transmembrane region" description="Helical" evidence="8">
    <location>
        <begin position="88"/>
        <end position="109"/>
    </location>
</feature>
<keyword evidence="7 8" id="KW-0472">Membrane</keyword>
<evidence type="ECO:0000256" key="5">
    <source>
        <dbReference type="ARBA" id="ARBA00022692"/>
    </source>
</evidence>
<geneLocation type="plasmid" evidence="10 11">
    <name>unnamed1</name>
</geneLocation>
<dbReference type="KEGG" id="rtu:PR017_24090"/>
<evidence type="ECO:0000256" key="6">
    <source>
        <dbReference type="ARBA" id="ARBA00022989"/>
    </source>
</evidence>
<dbReference type="PANTHER" id="PTHR42929:SF1">
    <property type="entry name" value="INNER MEMBRANE ABC TRANSPORTER PERMEASE PROTEIN YDCU-RELATED"/>
    <property type="match status" value="1"/>
</dbReference>
<dbReference type="PROSITE" id="PS50928">
    <property type="entry name" value="ABC_TM1"/>
    <property type="match status" value="1"/>
</dbReference>
<reference evidence="10 11" key="1">
    <citation type="journal article" date="2018" name="Sci. Rep.">
        <title>Rhizobium tumorigenes sp. nov., a novel plant tumorigenic bacterium isolated from cane gall tumors on thornless blackberry.</title>
        <authorList>
            <person name="Kuzmanovi N."/>
            <person name="Smalla K."/>
            <person name="Gronow S."/>
            <person name="PuBawska J."/>
        </authorList>
    </citation>
    <scope>NUCLEOTIDE SEQUENCE [LARGE SCALE GENOMIC DNA]</scope>
    <source>
        <strain evidence="10 11">1078</strain>
    </source>
</reference>
<keyword evidence="11" id="KW-1185">Reference proteome</keyword>
<evidence type="ECO:0000259" key="9">
    <source>
        <dbReference type="PROSITE" id="PS50928"/>
    </source>
</evidence>
<evidence type="ECO:0000256" key="2">
    <source>
        <dbReference type="ARBA" id="ARBA00007069"/>
    </source>
</evidence>
<evidence type="ECO:0000313" key="11">
    <source>
        <dbReference type="Proteomes" id="UP000249499"/>
    </source>
</evidence>
<organism evidence="10 11">
    <name type="scientific">Rhizobium tumorigenes</name>
    <dbReference type="NCBI Taxonomy" id="2041385"/>
    <lineage>
        <taxon>Bacteria</taxon>
        <taxon>Pseudomonadati</taxon>
        <taxon>Pseudomonadota</taxon>
        <taxon>Alphaproteobacteria</taxon>
        <taxon>Hyphomicrobiales</taxon>
        <taxon>Rhizobiaceae</taxon>
        <taxon>Rhizobium/Agrobacterium group</taxon>
        <taxon>Rhizobium</taxon>
    </lineage>
</organism>